<dbReference type="InterPro" id="IPR004042">
    <property type="entry name" value="Intein_endonuc_central"/>
</dbReference>
<dbReference type="AlphaFoldDB" id="A0A7K4BZG9"/>
<dbReference type="InterPro" id="IPR038763">
    <property type="entry name" value="DHH_sf"/>
</dbReference>
<dbReference type="Proteomes" id="UP000526302">
    <property type="component" value="Unassembled WGS sequence"/>
</dbReference>
<dbReference type="Pfam" id="PF02272">
    <property type="entry name" value="DHHA1"/>
    <property type="match status" value="1"/>
</dbReference>
<dbReference type="EMBL" id="JAAZKV010000018">
    <property type="protein sequence ID" value="NMA44666.1"/>
    <property type="molecule type" value="Genomic_DNA"/>
</dbReference>
<dbReference type="NCBIfam" id="TIGR01443">
    <property type="entry name" value="intein_Cterm"/>
    <property type="match status" value="1"/>
</dbReference>
<dbReference type="GO" id="GO:0004519">
    <property type="term" value="F:endonuclease activity"/>
    <property type="evidence" value="ECO:0007669"/>
    <property type="project" value="InterPro"/>
</dbReference>
<dbReference type="CDD" id="cd00081">
    <property type="entry name" value="Hint"/>
    <property type="match status" value="1"/>
</dbReference>
<feature type="domain" description="DOD-type homing endonuclease" evidence="3">
    <location>
        <begin position="581"/>
        <end position="704"/>
    </location>
</feature>
<keyword evidence="1" id="KW-0068">Autocatalytic cleavage</keyword>
<dbReference type="InterPro" id="IPR048515">
    <property type="entry name" value="DHH_CID"/>
</dbReference>
<dbReference type="PROSITE" id="PS50818">
    <property type="entry name" value="INTEIN_C_TER"/>
    <property type="match status" value="1"/>
</dbReference>
<evidence type="ECO:0000313" key="4">
    <source>
        <dbReference type="EMBL" id="NMA44666.1"/>
    </source>
</evidence>
<dbReference type="GO" id="GO:0016539">
    <property type="term" value="P:intein-mediated protein splicing"/>
    <property type="evidence" value="ECO:0007669"/>
    <property type="project" value="InterPro"/>
</dbReference>
<evidence type="ECO:0000313" key="5">
    <source>
        <dbReference type="Proteomes" id="UP000526302"/>
    </source>
</evidence>
<dbReference type="InterPro" id="IPR003156">
    <property type="entry name" value="DHHA1_dom"/>
</dbReference>
<dbReference type="Pfam" id="PF14528">
    <property type="entry name" value="LAGLIDADG_3"/>
    <property type="match status" value="1"/>
</dbReference>
<dbReference type="PROSITE" id="PS50819">
    <property type="entry name" value="INTEIN_ENDONUCLEASE"/>
    <property type="match status" value="1"/>
</dbReference>
<dbReference type="InterPro" id="IPR006141">
    <property type="entry name" value="Intein_N"/>
</dbReference>
<organism evidence="4 5">
    <name type="scientific">Candidatus Iainarchaeum sp</name>
    <dbReference type="NCBI Taxonomy" id="3101447"/>
    <lineage>
        <taxon>Archaea</taxon>
        <taxon>Candidatus Iainarchaeota</taxon>
        <taxon>Candidatus Iainarchaeia</taxon>
        <taxon>Candidatus Iainarchaeales</taxon>
        <taxon>Candidatus Iainarchaeaceae</taxon>
        <taxon>Candidatus Iainarchaeum</taxon>
    </lineage>
</organism>
<evidence type="ECO:0000259" key="3">
    <source>
        <dbReference type="PROSITE" id="PS50819"/>
    </source>
</evidence>
<gene>
    <name evidence="4" type="ORF">GX950_02535</name>
</gene>
<dbReference type="SMART" id="SM00306">
    <property type="entry name" value="HintN"/>
    <property type="match status" value="1"/>
</dbReference>
<dbReference type="PANTHER" id="PTHR30255">
    <property type="entry name" value="SINGLE-STRANDED-DNA-SPECIFIC EXONUCLEASE RECJ"/>
    <property type="match status" value="1"/>
</dbReference>
<accession>A0A7K4BZG9</accession>
<dbReference type="Pfam" id="PF21763">
    <property type="entry name" value="DHH_CID"/>
    <property type="match status" value="1"/>
</dbReference>
<dbReference type="InterPro" id="IPR027434">
    <property type="entry name" value="Homing_endonucl"/>
</dbReference>
<dbReference type="PANTHER" id="PTHR30255:SF3">
    <property type="entry name" value="SINGLE-STRANDED-DNA-SPECIFIC EXONUCLEASE RECJ"/>
    <property type="match status" value="1"/>
</dbReference>
<dbReference type="GO" id="GO:0004527">
    <property type="term" value="F:exonuclease activity"/>
    <property type="evidence" value="ECO:0007669"/>
    <property type="project" value="UniProtKB-KW"/>
</dbReference>
<dbReference type="GO" id="GO:0003676">
    <property type="term" value="F:nucleic acid binding"/>
    <property type="evidence" value="ECO:0007669"/>
    <property type="project" value="InterPro"/>
</dbReference>
<dbReference type="PRINTS" id="PR00379">
    <property type="entry name" value="INTEIN"/>
</dbReference>
<evidence type="ECO:0000256" key="1">
    <source>
        <dbReference type="ARBA" id="ARBA00022813"/>
    </source>
</evidence>
<evidence type="ECO:0000256" key="2">
    <source>
        <dbReference type="ARBA" id="ARBA00023000"/>
    </source>
</evidence>
<dbReference type="Pfam" id="PF14890">
    <property type="entry name" value="Intein_splicing"/>
    <property type="match status" value="1"/>
</dbReference>
<dbReference type="SUPFAM" id="SSF64182">
    <property type="entry name" value="DHH phosphoesterases"/>
    <property type="match status" value="1"/>
</dbReference>
<protein>
    <recommendedName>
        <fullName evidence="3">DOD-type homing endonuclease domain-containing protein</fullName>
    </recommendedName>
</protein>
<dbReference type="Gene3D" id="2.170.16.10">
    <property type="entry name" value="Hedgehog/Intein (Hint) domain"/>
    <property type="match status" value="2"/>
</dbReference>
<dbReference type="SUPFAM" id="SSF51294">
    <property type="entry name" value="Hedgehog/intein (Hint) domain"/>
    <property type="match status" value="1"/>
</dbReference>
<dbReference type="InterPro" id="IPR030934">
    <property type="entry name" value="Intein_C"/>
</dbReference>
<keyword evidence="2" id="KW-0651">Protein splicing</keyword>
<name>A0A7K4BZG9_9ARCH</name>
<proteinExistence type="predicted"/>
<dbReference type="InterPro" id="IPR004860">
    <property type="entry name" value="LAGLIDADG_dom"/>
</dbReference>
<sequence>MNNKFCNEFCSEFSSNRDESGFFSEIKKMSTKIKTLQNVVVIHHYDADGLSSGAILIKALEREGKKVSSLCLKQLYKENIDQIKSLGNNFVFVDFGSGQMDYLVKELGEENIFIIDHHQPVLVNNSIIPLEHHLNPLLFGIDGGKEISGAGLAYLVAKEMNPKNIDLSPLAIVGAVGDMQEFSGALIGLNSKILEEAISAGLVEKKIDLRLYGRISRPLIQYLCFSSSPIIPELTAEQENCVSFLQGLGLPLKDPLTEQWLSYEDLSDTQKKKLSSALIIHLSKHNFPEWKIKEMIGEVYTILGEEKKSPLRDAKEFATALNSSGRHARPEIGLKVCLGDRNMDGAYGELLGLIQEHRTALAKGIQFVTEHGVEEKKNFYFFDAGTEIQDSLVGIIAGMLYGSVIKEDKPIIALARNTDGTIKVSGRATSALLRKGINLGAAFKEISKKISGVEGGGHCLHKNTLVQKKCGEICKISEILENDYLLSRKNNFLTNSKCNKVFNSKRKKMISLKTKNTQIISSEDHLFFKYKNLGLVETKAKNLNKKDFILGVKKIDFEGKQISLINNQNIYLNLNKEIAWIIGYIQGKGNIGKKRAQKVLEKIQKSISTNFSPKPTLMRTFKKTKMPPTDLGVFFENIFPESKLLNSELKVPKKIMQSKNKILSNYIKGLFDAKASVYNRFITVRMVDEEFLKTIQLLLLRFGIKSNFRSVTEKSGYLKPSFVLYITEFDSLKLFQKEIGFTKNTKKAILLKNNLLKQSKNKKNLGLFSPITFGEIMDFVNENNITNLFNKNFLFNQPNSKRINYFTLNKYFIEPILRNKNKLNKKTLTKINWLKGVVNSKNLTFFEIQEKIDLGSETGLIDLSLPQTKNFFANGLIVHNSIAAGCKVPDEKLDEFLEILEQKLEQQLKKPK</sequence>
<dbReference type="Gene3D" id="3.90.1640.30">
    <property type="match status" value="1"/>
</dbReference>
<comment type="caution">
    <text evidence="4">The sequence shown here is derived from an EMBL/GenBank/DDBJ whole genome shotgun (WGS) entry which is preliminary data.</text>
</comment>
<dbReference type="PROSITE" id="PS50817">
    <property type="entry name" value="INTEIN_N_TER"/>
    <property type="match status" value="1"/>
</dbReference>
<dbReference type="Gene3D" id="3.10.28.10">
    <property type="entry name" value="Homing endonucleases"/>
    <property type="match status" value="1"/>
</dbReference>
<dbReference type="SUPFAM" id="SSF55608">
    <property type="entry name" value="Homing endonucleases"/>
    <property type="match status" value="1"/>
</dbReference>
<dbReference type="Pfam" id="PF01368">
    <property type="entry name" value="DHH"/>
    <property type="match status" value="1"/>
</dbReference>
<dbReference type="InterPro" id="IPR006142">
    <property type="entry name" value="INTEIN"/>
</dbReference>
<dbReference type="InterPro" id="IPR001667">
    <property type="entry name" value="DDH_dom"/>
</dbReference>
<dbReference type="InterPro" id="IPR003587">
    <property type="entry name" value="Hint_dom_N"/>
</dbReference>
<reference evidence="4 5" key="1">
    <citation type="journal article" date="2020" name="Biotechnol. Biofuels">
        <title>New insights from the biogas microbiome by comprehensive genome-resolved metagenomics of nearly 1600 species originating from multiple anaerobic digesters.</title>
        <authorList>
            <person name="Campanaro S."/>
            <person name="Treu L."/>
            <person name="Rodriguez-R L.M."/>
            <person name="Kovalovszki A."/>
            <person name="Ziels R.M."/>
            <person name="Maus I."/>
            <person name="Zhu X."/>
            <person name="Kougias P.G."/>
            <person name="Basile A."/>
            <person name="Luo G."/>
            <person name="Schluter A."/>
            <person name="Konstantinidis K.T."/>
            <person name="Angelidaki I."/>
        </authorList>
    </citation>
    <scope>NUCLEOTIDE SEQUENCE [LARGE SCALE GENOMIC DNA]</scope>
    <source>
        <strain evidence="4">AS22ysBPME_79</strain>
    </source>
</reference>
<dbReference type="InterPro" id="IPR036844">
    <property type="entry name" value="Hint_dom_sf"/>
</dbReference>
<dbReference type="InterPro" id="IPR051673">
    <property type="entry name" value="SSDNA_exonuclease_RecJ"/>
</dbReference>